<sequence>MKLVQEKNSDDRNVRFLERGDSEGSVKRKSLLLGRAQVTSSLETADRLFQQWSESDRSEESVSKIIDSLPELAALRNKYDWFCVLMKKVLLNKVNRVVKVKSDASELTREEAGKIGASLAFSLLCNSSPGAAVDEWVTQYKALSDFEELYPEFLHFMVRLASLLVRKALWGLRLRVCMSSFFGVAEMVTDVLVAKEFFQTGHRNFGLLIVAMVSVCLALQFALVVLQNYRLGFRRISAECLVVLVGLRPALDAYRVSTCKSREEGQPFEPFLELMITRVIEMFAESIPGFVVQLAAIASGTAFSTAAASSLAFSAVSIGIISAMFSYEFDIDPKARYCSPIFYGYVPDTAQSRTVIFLFMVVFSCSVLLVRACSLVLLWLLSIQHLGMYLAVDYGVFLLYKVATGDFFHWLPFPRSMSVFASISARILMKTITDFTATLDFRIPIELGGAYWIFNTFQTFLLLPVCVVLYTREFGGPYLEGWSLWVLTAVSVSTSVLSLGGVIYMAKSEYRSTFWSPTTGSEYVVKLYRTGIEEEDDYIRADAVFSVSGRVWSSIEEEVREWVSSQWWRWKKESPVWFDLAMSASIPLDMIPKEGREEARKKRKTMSIGEKIEIRKMRSTMSFRKTAPRGGNKVVPSE</sequence>
<name>A0A9W7EBB0_9STRA</name>
<comment type="caution">
    <text evidence="2">The sequence shown here is derived from an EMBL/GenBank/DDBJ whole genome shotgun (WGS) entry which is preliminary data.</text>
</comment>
<evidence type="ECO:0000313" key="3">
    <source>
        <dbReference type="Proteomes" id="UP001165082"/>
    </source>
</evidence>
<dbReference type="EMBL" id="BRXZ01001384">
    <property type="protein sequence ID" value="GMH69868.1"/>
    <property type="molecule type" value="Genomic_DNA"/>
</dbReference>
<feature type="transmembrane region" description="Helical" evidence="1">
    <location>
        <begin position="172"/>
        <end position="193"/>
    </location>
</feature>
<accession>A0A9W7EBB0</accession>
<evidence type="ECO:0000256" key="1">
    <source>
        <dbReference type="SAM" id="Phobius"/>
    </source>
</evidence>
<reference evidence="2" key="1">
    <citation type="submission" date="2022-07" db="EMBL/GenBank/DDBJ databases">
        <title>Genome analysis of Parmales, a sister group of diatoms, reveals the evolutionary specialization of diatoms from phago-mixotrophs to photoautotrophs.</title>
        <authorList>
            <person name="Ban H."/>
            <person name="Sato S."/>
            <person name="Yoshikawa S."/>
            <person name="Kazumasa Y."/>
            <person name="Nakamura Y."/>
            <person name="Ichinomiya M."/>
            <person name="Saitoh K."/>
            <person name="Sato N."/>
            <person name="Blanc-Mathieu R."/>
            <person name="Endo H."/>
            <person name="Kuwata A."/>
            <person name="Ogata H."/>
        </authorList>
    </citation>
    <scope>NUCLEOTIDE SEQUENCE</scope>
</reference>
<dbReference type="AlphaFoldDB" id="A0A9W7EBB0"/>
<feature type="transmembrane region" description="Helical" evidence="1">
    <location>
        <begin position="205"/>
        <end position="226"/>
    </location>
</feature>
<feature type="transmembrane region" description="Helical" evidence="1">
    <location>
        <begin position="306"/>
        <end position="327"/>
    </location>
</feature>
<organism evidence="2 3">
    <name type="scientific">Triparma retinervis</name>
    <dbReference type="NCBI Taxonomy" id="2557542"/>
    <lineage>
        <taxon>Eukaryota</taxon>
        <taxon>Sar</taxon>
        <taxon>Stramenopiles</taxon>
        <taxon>Ochrophyta</taxon>
        <taxon>Bolidophyceae</taxon>
        <taxon>Parmales</taxon>
        <taxon>Triparmaceae</taxon>
        <taxon>Triparma</taxon>
    </lineage>
</organism>
<evidence type="ECO:0000313" key="2">
    <source>
        <dbReference type="EMBL" id="GMH69868.1"/>
    </source>
</evidence>
<dbReference type="Proteomes" id="UP001165082">
    <property type="component" value="Unassembled WGS sequence"/>
</dbReference>
<feature type="transmembrane region" description="Helical" evidence="1">
    <location>
        <begin position="386"/>
        <end position="403"/>
    </location>
</feature>
<gene>
    <name evidence="2" type="ORF">TrRE_jg6404</name>
</gene>
<feature type="transmembrane region" description="Helical" evidence="1">
    <location>
        <begin position="355"/>
        <end position="379"/>
    </location>
</feature>
<keyword evidence="1" id="KW-0472">Membrane</keyword>
<protein>
    <submittedName>
        <fullName evidence="2">Uncharacterized protein</fullName>
    </submittedName>
</protein>
<keyword evidence="3" id="KW-1185">Reference proteome</keyword>
<feature type="transmembrane region" description="Helical" evidence="1">
    <location>
        <begin position="409"/>
        <end position="429"/>
    </location>
</feature>
<feature type="transmembrane region" description="Helical" evidence="1">
    <location>
        <begin position="450"/>
        <end position="470"/>
    </location>
</feature>
<keyword evidence="1" id="KW-1133">Transmembrane helix</keyword>
<dbReference type="OrthoDB" id="197540at2759"/>
<feature type="transmembrane region" description="Helical" evidence="1">
    <location>
        <begin position="482"/>
        <end position="506"/>
    </location>
</feature>
<keyword evidence="1" id="KW-0812">Transmembrane</keyword>
<proteinExistence type="predicted"/>